<dbReference type="PANTHER" id="PTHR21286:SF0">
    <property type="entry name" value="NUCLEAR PORE COMPLEX PROTEIN NUP160"/>
    <property type="match status" value="1"/>
</dbReference>
<dbReference type="GO" id="GO:0005643">
    <property type="term" value="C:nuclear pore"/>
    <property type="evidence" value="ECO:0007669"/>
    <property type="project" value="UniProtKB-ARBA"/>
</dbReference>
<name>A0A087HSI6_ARAAL</name>
<sequence>MENSLILFIGPPALFQLYVDYGRLTEATNLLLEYMKSFASSKPADVLKRKKVSGVWFPYTTMERLWWELEKSMNSGWMLEQCQKLKEQLHQALLKHLKLLKVDSDDFLCNWMKEIE</sequence>
<dbReference type="eggNOG" id="KOG4521">
    <property type="taxonomic scope" value="Eukaryota"/>
</dbReference>
<keyword evidence="3" id="KW-1185">Reference proteome</keyword>
<dbReference type="EMBL" id="CM002869">
    <property type="protein sequence ID" value="KFK45088.1"/>
    <property type="molecule type" value="Genomic_DNA"/>
</dbReference>
<proteinExistence type="predicted"/>
<dbReference type="OrthoDB" id="67716at2759"/>
<dbReference type="Gramene" id="KFK45088">
    <property type="protein sequence ID" value="KFK45088"/>
    <property type="gene ID" value="AALP_AA1G342200"/>
</dbReference>
<dbReference type="AlphaFoldDB" id="A0A087HSI6"/>
<dbReference type="Proteomes" id="UP000029120">
    <property type="component" value="Chromosome 1"/>
</dbReference>
<organism evidence="2 3">
    <name type="scientific">Arabis alpina</name>
    <name type="common">Alpine rock-cress</name>
    <dbReference type="NCBI Taxonomy" id="50452"/>
    <lineage>
        <taxon>Eukaryota</taxon>
        <taxon>Viridiplantae</taxon>
        <taxon>Streptophyta</taxon>
        <taxon>Embryophyta</taxon>
        <taxon>Tracheophyta</taxon>
        <taxon>Spermatophyta</taxon>
        <taxon>Magnoliopsida</taxon>
        <taxon>eudicotyledons</taxon>
        <taxon>Gunneridae</taxon>
        <taxon>Pentapetalae</taxon>
        <taxon>rosids</taxon>
        <taxon>malvids</taxon>
        <taxon>Brassicales</taxon>
        <taxon>Brassicaceae</taxon>
        <taxon>Arabideae</taxon>
        <taxon>Arabis</taxon>
    </lineage>
</organism>
<dbReference type="InterPro" id="IPR021717">
    <property type="entry name" value="Nucleoporin_Nup160"/>
</dbReference>
<dbReference type="Pfam" id="PF23347">
    <property type="entry name" value="TPR_Nup160_C"/>
    <property type="match status" value="1"/>
</dbReference>
<dbReference type="OMA" id="WWELEKS"/>
<reference evidence="3" key="1">
    <citation type="journal article" date="2015" name="Nat. Plants">
        <title>Genome expansion of Arabis alpina linked with retrotransposition and reduced symmetric DNA methylation.</title>
        <authorList>
            <person name="Willing E.M."/>
            <person name="Rawat V."/>
            <person name="Mandakova T."/>
            <person name="Maumus F."/>
            <person name="James G.V."/>
            <person name="Nordstroem K.J."/>
            <person name="Becker C."/>
            <person name="Warthmann N."/>
            <person name="Chica C."/>
            <person name="Szarzynska B."/>
            <person name="Zytnicki M."/>
            <person name="Albani M.C."/>
            <person name="Kiefer C."/>
            <person name="Bergonzi S."/>
            <person name="Castaings L."/>
            <person name="Mateos J.L."/>
            <person name="Berns M.C."/>
            <person name="Bujdoso N."/>
            <person name="Piofczyk T."/>
            <person name="de Lorenzo L."/>
            <person name="Barrero-Sicilia C."/>
            <person name="Mateos I."/>
            <person name="Piednoel M."/>
            <person name="Hagmann J."/>
            <person name="Chen-Min-Tao R."/>
            <person name="Iglesias-Fernandez R."/>
            <person name="Schuster S.C."/>
            <person name="Alonso-Blanco C."/>
            <person name="Roudier F."/>
            <person name="Carbonero P."/>
            <person name="Paz-Ares J."/>
            <person name="Davis S.J."/>
            <person name="Pecinka A."/>
            <person name="Quesneville H."/>
            <person name="Colot V."/>
            <person name="Lysak M.A."/>
            <person name="Weigel D."/>
            <person name="Coupland G."/>
            <person name="Schneeberger K."/>
        </authorList>
    </citation>
    <scope>NUCLEOTIDE SEQUENCE [LARGE SCALE GENOMIC DNA]</scope>
    <source>
        <strain evidence="3">cv. Pajares</strain>
    </source>
</reference>
<dbReference type="GO" id="GO:0017056">
    <property type="term" value="F:structural constituent of nuclear pore"/>
    <property type="evidence" value="ECO:0007669"/>
    <property type="project" value="TreeGrafter"/>
</dbReference>
<dbReference type="PANTHER" id="PTHR21286">
    <property type="entry name" value="NUCLEAR PORE COMPLEX PROTEIN NUP160"/>
    <property type="match status" value="1"/>
</dbReference>
<gene>
    <name evidence="2" type="ordered locus">AALP_Aa1g342200</name>
</gene>
<protein>
    <recommendedName>
        <fullName evidence="1">NUP160 C-terminal TPR domain-containing protein</fullName>
    </recommendedName>
</protein>
<evidence type="ECO:0000313" key="2">
    <source>
        <dbReference type="EMBL" id="KFK45088.1"/>
    </source>
</evidence>
<accession>A0A087HSI6</accession>
<feature type="domain" description="NUP160 C-terminal TPR" evidence="1">
    <location>
        <begin position="12"/>
        <end position="92"/>
    </location>
</feature>
<evidence type="ECO:0000313" key="3">
    <source>
        <dbReference type="Proteomes" id="UP000029120"/>
    </source>
</evidence>
<evidence type="ECO:0000259" key="1">
    <source>
        <dbReference type="Pfam" id="PF23347"/>
    </source>
</evidence>
<dbReference type="InterPro" id="IPR056536">
    <property type="entry name" value="TPR_NUP160_C"/>
</dbReference>